<sequence>MGNALAAKQASNHTTQCLKAFTHGLRTEFFGFTMQRDEIKSFGTTHGFILSKTGAKSAPIAMSLCSDPHVVEILQNDEISFFSPPMYFMHRLTYLKHNWVMQFDEICLMTNKIFILFNIFWPCNIHTASRATTLRQTCYSP</sequence>
<accession>A0A1Y2KVZ4</accession>
<proteinExistence type="predicted"/>
<evidence type="ECO:0000313" key="1">
    <source>
        <dbReference type="EMBL" id="OSQ36103.1"/>
    </source>
</evidence>
<organism evidence="1 2">
    <name type="scientific">Thalassospira mesophila</name>
    <dbReference type="NCBI Taxonomy" id="1293891"/>
    <lineage>
        <taxon>Bacteria</taxon>
        <taxon>Pseudomonadati</taxon>
        <taxon>Pseudomonadota</taxon>
        <taxon>Alphaproteobacteria</taxon>
        <taxon>Rhodospirillales</taxon>
        <taxon>Thalassospiraceae</taxon>
        <taxon>Thalassospira</taxon>
    </lineage>
</organism>
<name>A0A1Y2KVZ4_9PROT</name>
<comment type="caution">
    <text evidence="1">The sequence shown here is derived from an EMBL/GenBank/DDBJ whole genome shotgun (WGS) entry which is preliminary data.</text>
</comment>
<reference evidence="1 2" key="1">
    <citation type="submission" date="2014-03" db="EMBL/GenBank/DDBJ databases">
        <title>The draft genome sequence of Thalassospira mesophila JCM 18969.</title>
        <authorList>
            <person name="Lai Q."/>
            <person name="Shao Z."/>
        </authorList>
    </citation>
    <scope>NUCLEOTIDE SEQUENCE [LARGE SCALE GENOMIC DNA]</scope>
    <source>
        <strain evidence="1 2">JCM 18969</strain>
    </source>
</reference>
<dbReference type="EMBL" id="JFKA01000012">
    <property type="protein sequence ID" value="OSQ36103.1"/>
    <property type="molecule type" value="Genomic_DNA"/>
</dbReference>
<dbReference type="Proteomes" id="UP000193391">
    <property type="component" value="Unassembled WGS sequence"/>
</dbReference>
<keyword evidence="2" id="KW-1185">Reference proteome</keyword>
<evidence type="ECO:0000313" key="2">
    <source>
        <dbReference type="Proteomes" id="UP000193391"/>
    </source>
</evidence>
<gene>
    <name evidence="1" type="ORF">TMES_18665</name>
</gene>
<dbReference type="AlphaFoldDB" id="A0A1Y2KVZ4"/>
<protein>
    <submittedName>
        <fullName evidence="1">Uncharacterized protein</fullName>
    </submittedName>
</protein>